<organism evidence="2 3">
    <name type="scientific">Roseivivax isoporae LMG 25204</name>
    <dbReference type="NCBI Taxonomy" id="1449351"/>
    <lineage>
        <taxon>Bacteria</taxon>
        <taxon>Pseudomonadati</taxon>
        <taxon>Pseudomonadota</taxon>
        <taxon>Alphaproteobacteria</taxon>
        <taxon>Rhodobacterales</taxon>
        <taxon>Roseobacteraceae</taxon>
        <taxon>Roseivivax</taxon>
    </lineage>
</organism>
<comment type="caution">
    <text evidence="2">The sequence shown here is derived from an EMBL/GenBank/DDBJ whole genome shotgun (WGS) entry which is preliminary data.</text>
</comment>
<proteinExistence type="predicted"/>
<dbReference type="Proteomes" id="UP000023430">
    <property type="component" value="Unassembled WGS sequence"/>
</dbReference>
<evidence type="ECO:0000256" key="1">
    <source>
        <dbReference type="SAM" id="MobiDB-lite"/>
    </source>
</evidence>
<dbReference type="AlphaFoldDB" id="X7FBV3"/>
<feature type="compositionally biased region" description="Basic and acidic residues" evidence="1">
    <location>
        <begin position="31"/>
        <end position="44"/>
    </location>
</feature>
<name>X7FBV3_9RHOB</name>
<gene>
    <name evidence="2" type="ORF">RISW2_18185</name>
</gene>
<dbReference type="EMBL" id="JAME01000005">
    <property type="protein sequence ID" value="ETX30223.1"/>
    <property type="molecule type" value="Genomic_DNA"/>
</dbReference>
<protein>
    <submittedName>
        <fullName evidence="2">Uncharacterized protein</fullName>
    </submittedName>
</protein>
<reference evidence="2 3" key="1">
    <citation type="submission" date="2014-01" db="EMBL/GenBank/DDBJ databases">
        <title>Roseivivax isoporae LMG 25204 Genome Sequencing.</title>
        <authorList>
            <person name="Lai Q."/>
            <person name="Li G."/>
            <person name="Shao Z."/>
        </authorList>
    </citation>
    <scope>NUCLEOTIDE SEQUENCE [LARGE SCALE GENOMIC DNA]</scope>
    <source>
        <strain evidence="2 3">LMG 25204</strain>
    </source>
</reference>
<accession>X7FBV3</accession>
<feature type="compositionally biased region" description="Low complexity" evidence="1">
    <location>
        <begin position="62"/>
        <end position="74"/>
    </location>
</feature>
<evidence type="ECO:0000313" key="3">
    <source>
        <dbReference type="Proteomes" id="UP000023430"/>
    </source>
</evidence>
<feature type="region of interest" description="Disordered" evidence="1">
    <location>
        <begin position="31"/>
        <end position="130"/>
    </location>
</feature>
<dbReference type="STRING" id="1449351.RISW2_18185"/>
<evidence type="ECO:0000313" key="2">
    <source>
        <dbReference type="EMBL" id="ETX30223.1"/>
    </source>
</evidence>
<keyword evidence="3" id="KW-1185">Reference proteome</keyword>
<sequence length="130" mass="13634">MEEAKEGAERLVLAGDAHACGLRLGAAVEQGGERRSARGVEGEVRGLGGMPRVTVRTPSETPAAKRAVPMAKAASQRRARVPAASSIVRRDSMNETADSGSVGSWRGNAAAQRPISRGWVRPRSPHSVSP</sequence>